<reference evidence="9" key="1">
    <citation type="submission" date="2017-02" db="EMBL/GenBank/DDBJ databases">
        <authorList>
            <person name="Regsiter A."/>
            <person name="William W."/>
        </authorList>
    </citation>
    <scope>NUCLEOTIDE SEQUENCE</scope>
    <source>
        <strain evidence="9">Bib</strain>
    </source>
</reference>
<evidence type="ECO:0000256" key="2">
    <source>
        <dbReference type="ARBA" id="ARBA00022490"/>
    </source>
</evidence>
<dbReference type="CDD" id="cd00462">
    <property type="entry name" value="PTH"/>
    <property type="match status" value="1"/>
</dbReference>
<accession>A0A3P3XIW5</accession>
<feature type="binding site" evidence="8">
    <location>
        <position position="29"/>
    </location>
    <ligand>
        <name>tRNA</name>
        <dbReference type="ChEBI" id="CHEBI:17843"/>
    </ligand>
</feature>
<comment type="function">
    <text evidence="8">Hydrolyzes ribosome-free peptidyl-tRNAs (with 1 or more amino acids incorporated), which drop off the ribosome during protein synthesis, or as a result of ribosome stalling.</text>
</comment>
<dbReference type="InterPro" id="IPR001328">
    <property type="entry name" value="Pept_tRNA_hydro"/>
</dbReference>
<keyword evidence="3 8" id="KW-0820">tRNA-binding</keyword>
<dbReference type="PROSITE" id="PS01196">
    <property type="entry name" value="PEPT_TRNA_HYDROL_2"/>
    <property type="match status" value="1"/>
</dbReference>
<organism evidence="9">
    <name type="scientific">uncultured spirochete</name>
    <dbReference type="NCBI Taxonomy" id="156406"/>
    <lineage>
        <taxon>Bacteria</taxon>
        <taxon>Pseudomonadati</taxon>
        <taxon>Spirochaetota</taxon>
        <taxon>Spirochaetia</taxon>
        <taxon>Spirochaetales</taxon>
        <taxon>environmental samples</taxon>
    </lineage>
</organism>
<evidence type="ECO:0000256" key="5">
    <source>
        <dbReference type="ARBA" id="ARBA00022884"/>
    </source>
</evidence>
<proteinExistence type="inferred from homology"/>
<protein>
    <recommendedName>
        <fullName evidence="7 8">Peptidyl-tRNA hydrolase</fullName>
        <shortName evidence="8">Pth</shortName>
        <ecNumber evidence="1 8">3.1.1.29</ecNumber>
    </recommendedName>
</protein>
<name>A0A3P3XIW5_9SPIR</name>
<dbReference type="GO" id="GO:0005737">
    <property type="term" value="C:cytoplasm"/>
    <property type="evidence" value="ECO:0007669"/>
    <property type="project" value="UniProtKB-SubCell"/>
</dbReference>
<keyword evidence="5 8" id="KW-0694">RNA-binding</keyword>
<comment type="catalytic activity">
    <reaction evidence="8">
        <text>an N-acyl-L-alpha-aminoacyl-tRNA + H2O = an N-acyl-L-amino acid + a tRNA + H(+)</text>
        <dbReference type="Rhea" id="RHEA:54448"/>
        <dbReference type="Rhea" id="RHEA-COMP:10123"/>
        <dbReference type="Rhea" id="RHEA-COMP:13883"/>
        <dbReference type="ChEBI" id="CHEBI:15377"/>
        <dbReference type="ChEBI" id="CHEBI:15378"/>
        <dbReference type="ChEBI" id="CHEBI:59874"/>
        <dbReference type="ChEBI" id="CHEBI:78442"/>
        <dbReference type="ChEBI" id="CHEBI:138191"/>
        <dbReference type="EC" id="3.1.1.29"/>
    </reaction>
</comment>
<keyword evidence="4 8" id="KW-0378">Hydrolase</keyword>
<comment type="function">
    <text evidence="8">Catalyzes the release of premature peptidyl moieties from peptidyl-tRNA molecules trapped in stalled 50S ribosomal subunits, and thus maintains levels of free tRNAs and 50S ribosomes.</text>
</comment>
<dbReference type="PANTHER" id="PTHR17224:SF1">
    <property type="entry name" value="PEPTIDYL-TRNA HYDROLASE"/>
    <property type="match status" value="1"/>
</dbReference>
<comment type="subunit">
    <text evidence="8">Monomer.</text>
</comment>
<dbReference type="Pfam" id="PF01195">
    <property type="entry name" value="Pept_tRNA_hydro"/>
    <property type="match status" value="1"/>
</dbReference>
<dbReference type="PANTHER" id="PTHR17224">
    <property type="entry name" value="PEPTIDYL-TRNA HYDROLASE"/>
    <property type="match status" value="1"/>
</dbReference>
<dbReference type="InterPro" id="IPR018171">
    <property type="entry name" value="Pept_tRNA_hydro_CS"/>
</dbReference>
<evidence type="ECO:0000313" key="9">
    <source>
        <dbReference type="EMBL" id="SLM13203.1"/>
    </source>
</evidence>
<feature type="binding site" evidence="8">
    <location>
        <position position="80"/>
    </location>
    <ligand>
        <name>tRNA</name>
        <dbReference type="ChEBI" id="CHEBI:17843"/>
    </ligand>
</feature>
<sequence>MRVTLRRIQLVRFIMIRLCAFLGNYGKEYRLHRHNVAWLFLESMRISADLHWSTKFKGTIAQADFGYGKVSILKPHTFMNLSGESVVEAARFYRCSPEEILVVHDELEMPFGAFGYKFSGGLGGHNGLRSLEKHLGTRDFWRLRFGIGRPDHSDIAGYVLSPFAADELDTLKTKVFPEAEKTFYTLFTEGIEGYEERYRKVVCKQAP</sequence>
<dbReference type="Gene3D" id="3.40.50.1470">
    <property type="entry name" value="Peptidyl-tRNA hydrolase"/>
    <property type="match status" value="1"/>
</dbReference>
<evidence type="ECO:0000256" key="3">
    <source>
        <dbReference type="ARBA" id="ARBA00022555"/>
    </source>
</evidence>
<feature type="binding site" evidence="8">
    <location>
        <position position="78"/>
    </location>
    <ligand>
        <name>tRNA</name>
        <dbReference type="ChEBI" id="CHEBI:17843"/>
    </ligand>
</feature>
<evidence type="ECO:0000256" key="1">
    <source>
        <dbReference type="ARBA" id="ARBA00013260"/>
    </source>
</evidence>
<comment type="subcellular location">
    <subcellularLocation>
        <location evidence="8">Cytoplasm</location>
    </subcellularLocation>
</comment>
<evidence type="ECO:0000256" key="8">
    <source>
        <dbReference type="HAMAP-Rule" id="MF_00083"/>
    </source>
</evidence>
<evidence type="ECO:0000256" key="4">
    <source>
        <dbReference type="ARBA" id="ARBA00022801"/>
    </source>
</evidence>
<feature type="site" description="Discriminates between blocked and unblocked aminoacyl-tRNA" evidence="8">
    <location>
        <position position="24"/>
    </location>
</feature>
<keyword evidence="2 8" id="KW-0963">Cytoplasm</keyword>
<dbReference type="GO" id="GO:0000049">
    <property type="term" value="F:tRNA binding"/>
    <property type="evidence" value="ECO:0007669"/>
    <property type="project" value="UniProtKB-UniRule"/>
</dbReference>
<feature type="site" description="Stabilizes the basic form of H active site to accept a proton" evidence="8">
    <location>
        <position position="105"/>
    </location>
</feature>
<dbReference type="SUPFAM" id="SSF53178">
    <property type="entry name" value="Peptidyl-tRNA hydrolase-like"/>
    <property type="match status" value="1"/>
</dbReference>
<dbReference type="InterPro" id="IPR036416">
    <property type="entry name" value="Pept_tRNA_hydro_sf"/>
</dbReference>
<evidence type="ECO:0000256" key="7">
    <source>
        <dbReference type="ARBA" id="ARBA00050038"/>
    </source>
</evidence>
<dbReference type="GO" id="GO:0004045">
    <property type="term" value="F:peptidyl-tRNA hydrolase activity"/>
    <property type="evidence" value="ECO:0007669"/>
    <property type="project" value="UniProtKB-UniRule"/>
</dbReference>
<dbReference type="EC" id="3.1.1.29" evidence="1 8"/>
<evidence type="ECO:0000256" key="6">
    <source>
        <dbReference type="ARBA" id="ARBA00038063"/>
    </source>
</evidence>
<dbReference type="EMBL" id="FWDM01000021">
    <property type="protein sequence ID" value="SLM13203.1"/>
    <property type="molecule type" value="Genomic_DNA"/>
</dbReference>
<dbReference type="HAMAP" id="MF_00083">
    <property type="entry name" value="Pept_tRNA_hydro_bact"/>
    <property type="match status" value="1"/>
</dbReference>
<comment type="similarity">
    <text evidence="6 8">Belongs to the PTH family.</text>
</comment>
<dbReference type="NCBIfam" id="TIGR00447">
    <property type="entry name" value="pth"/>
    <property type="match status" value="1"/>
</dbReference>
<dbReference type="AlphaFoldDB" id="A0A3P3XIW5"/>
<feature type="binding site" evidence="8">
    <location>
        <position position="126"/>
    </location>
    <ligand>
        <name>tRNA</name>
        <dbReference type="ChEBI" id="CHEBI:17843"/>
    </ligand>
</feature>
<gene>
    <name evidence="8 9" type="primary">pth</name>
    <name evidence="9" type="ORF">SPIROBIBN47_280049</name>
</gene>
<dbReference type="GO" id="GO:0072344">
    <property type="term" value="P:rescue of stalled ribosome"/>
    <property type="evidence" value="ECO:0007669"/>
    <property type="project" value="UniProtKB-UniRule"/>
</dbReference>
<dbReference type="GO" id="GO:0006515">
    <property type="term" value="P:protein quality control for misfolded or incompletely synthesized proteins"/>
    <property type="evidence" value="ECO:0007669"/>
    <property type="project" value="UniProtKB-UniRule"/>
</dbReference>
<feature type="active site" description="Proton acceptor" evidence="8">
    <location>
        <position position="34"/>
    </location>
</feature>